<dbReference type="Pfam" id="PF19865">
    <property type="entry name" value="DUF6338"/>
    <property type="match status" value="1"/>
</dbReference>
<keyword evidence="1" id="KW-1133">Transmembrane helix</keyword>
<organism evidence="2 3">
    <name type="scientific">Niallia taxi</name>
    <dbReference type="NCBI Taxonomy" id="2499688"/>
    <lineage>
        <taxon>Bacteria</taxon>
        <taxon>Bacillati</taxon>
        <taxon>Bacillota</taxon>
        <taxon>Bacilli</taxon>
        <taxon>Bacillales</taxon>
        <taxon>Bacillaceae</taxon>
        <taxon>Niallia</taxon>
    </lineage>
</organism>
<dbReference type="RefSeq" id="WP_127736288.1">
    <property type="nucleotide sequence ID" value="NZ_RZTZ01000001.1"/>
</dbReference>
<keyword evidence="1" id="KW-0472">Membrane</keyword>
<gene>
    <name evidence="2" type="ORF">EM808_04230</name>
</gene>
<dbReference type="EMBL" id="RZTZ01000001">
    <property type="protein sequence ID" value="RVT67690.1"/>
    <property type="molecule type" value="Genomic_DNA"/>
</dbReference>
<comment type="caution">
    <text evidence="2">The sequence shown here is derived from an EMBL/GenBank/DDBJ whole genome shotgun (WGS) entry which is preliminary data.</text>
</comment>
<accession>A0A3S2TWY1</accession>
<proteinExistence type="predicted"/>
<keyword evidence="3" id="KW-1185">Reference proteome</keyword>
<name>A0A3S2TWY1_9BACI</name>
<sequence length="240" mass="27224">MDTFLGTLVFLLPGLMLYFWLQSFGINPVVKHNPAEFSAVAVLLWFPVSLSAILVFNLFVTVANAISSFEPIWTTEGLKTASGDFLFLILFLGSSLVISFLFGLVWAKWIHQQLFMRIINKVRKSRGIAPLSRTPSVWDEVFLNNDVQVVEIGKIDKSSEPGYIGEIKKASRTFEPERNIYLNEIQFFTELVEKHSIPVVNIFFDTKSGMYVKIFDAEEIKNAQLKDIEQLNKGEDTTSS</sequence>
<protein>
    <submittedName>
        <fullName evidence="2">Uncharacterized protein</fullName>
    </submittedName>
</protein>
<evidence type="ECO:0000313" key="2">
    <source>
        <dbReference type="EMBL" id="RVT67690.1"/>
    </source>
</evidence>
<evidence type="ECO:0000256" key="1">
    <source>
        <dbReference type="SAM" id="Phobius"/>
    </source>
</evidence>
<feature type="transmembrane region" description="Helical" evidence="1">
    <location>
        <begin position="6"/>
        <end position="30"/>
    </location>
</feature>
<dbReference type="Proteomes" id="UP000288024">
    <property type="component" value="Unassembled WGS sequence"/>
</dbReference>
<feature type="transmembrane region" description="Helical" evidence="1">
    <location>
        <begin position="42"/>
        <end position="66"/>
    </location>
</feature>
<reference evidence="2 3" key="1">
    <citation type="submission" date="2019-01" db="EMBL/GenBank/DDBJ databases">
        <title>Bacillus sp. M5HDSG1-1, whole genome shotgun sequence.</title>
        <authorList>
            <person name="Tuo L."/>
        </authorList>
    </citation>
    <scope>NUCLEOTIDE SEQUENCE [LARGE SCALE GENOMIC DNA]</scope>
    <source>
        <strain evidence="2 3">M5HDSG1-1</strain>
    </source>
</reference>
<keyword evidence="1" id="KW-0812">Transmembrane</keyword>
<dbReference type="InterPro" id="IPR045919">
    <property type="entry name" value="DUF6338"/>
</dbReference>
<feature type="transmembrane region" description="Helical" evidence="1">
    <location>
        <begin position="86"/>
        <end position="107"/>
    </location>
</feature>
<dbReference type="AlphaFoldDB" id="A0A3S2TWY1"/>
<evidence type="ECO:0000313" key="3">
    <source>
        <dbReference type="Proteomes" id="UP000288024"/>
    </source>
</evidence>